<evidence type="ECO:0000256" key="1">
    <source>
        <dbReference type="ARBA" id="ARBA00008987"/>
    </source>
</evidence>
<evidence type="ECO:0000256" key="3">
    <source>
        <dbReference type="ARBA" id="ARBA00022723"/>
    </source>
</evidence>
<evidence type="ECO:0000256" key="6">
    <source>
        <dbReference type="ARBA" id="ARBA00023284"/>
    </source>
</evidence>
<dbReference type="GO" id="GO:0005829">
    <property type="term" value="C:cytosol"/>
    <property type="evidence" value="ECO:0007669"/>
    <property type="project" value="TreeGrafter"/>
</dbReference>
<evidence type="ECO:0000256" key="4">
    <source>
        <dbReference type="ARBA" id="ARBA00022982"/>
    </source>
</evidence>
<reference evidence="9 10" key="1">
    <citation type="submission" date="2019-09" db="EMBL/GenBank/DDBJ databases">
        <title>Whole-genome sequence of the purple sulfur bacterium Thiohalocapsa marina DSM 19078.</title>
        <authorList>
            <person name="Kyndt J.A."/>
            <person name="Meyer T.E."/>
        </authorList>
    </citation>
    <scope>NUCLEOTIDE SEQUENCE [LARGE SCALE GENOMIC DNA]</scope>
    <source>
        <strain evidence="9 10">DSM 19078</strain>
    </source>
</reference>
<comment type="similarity">
    <text evidence="1">Belongs to the thioredoxin family.</text>
</comment>
<dbReference type="OrthoDB" id="9790390at2"/>
<evidence type="ECO:0000313" key="10">
    <source>
        <dbReference type="Proteomes" id="UP000322981"/>
    </source>
</evidence>
<dbReference type="InterPro" id="IPR013766">
    <property type="entry name" value="Thioredoxin_domain"/>
</dbReference>
<dbReference type="RefSeq" id="WP_150092234.1">
    <property type="nucleotide sequence ID" value="NZ_JBFUOH010000003.1"/>
</dbReference>
<dbReference type="Gene3D" id="2.30.30.380">
    <property type="entry name" value="Zn-finger domain of Sec23/24"/>
    <property type="match status" value="1"/>
</dbReference>
<dbReference type="PRINTS" id="PR00421">
    <property type="entry name" value="THIOREDOXIN"/>
</dbReference>
<feature type="domain" description="Thioredoxin" evidence="8">
    <location>
        <begin position="12"/>
        <end position="145"/>
    </location>
</feature>
<dbReference type="InterPro" id="IPR036249">
    <property type="entry name" value="Thioredoxin-like_sf"/>
</dbReference>
<dbReference type="Proteomes" id="UP000322981">
    <property type="component" value="Unassembled WGS sequence"/>
</dbReference>
<protein>
    <recommendedName>
        <fullName evidence="7">Thioredoxin</fullName>
    </recommendedName>
</protein>
<sequence>MTNSVHVVCPHCDAVNRIPQARLGEGPRCGKCHGALFEGQPLALDEPRFERHVGRSDLPVLVDFWAPWCGPCRMMAPAFEAAAKRLEPGIRLVKVDTEQAQGLAMRFGIRSIPTLALFKGGREVARQAGAMDANGLVQWAQSQARAPG</sequence>
<dbReference type="NCBIfam" id="NF008229">
    <property type="entry name" value="PRK10996.1"/>
    <property type="match status" value="1"/>
</dbReference>
<gene>
    <name evidence="9" type="primary">trxC</name>
    <name evidence="9" type="ORF">F2Q65_08135</name>
</gene>
<dbReference type="AlphaFoldDB" id="A0A5M8FMD3"/>
<dbReference type="GO" id="GO:0046872">
    <property type="term" value="F:metal ion binding"/>
    <property type="evidence" value="ECO:0007669"/>
    <property type="project" value="UniProtKB-KW"/>
</dbReference>
<dbReference type="EMBL" id="VWXX01000008">
    <property type="protein sequence ID" value="KAA6185654.1"/>
    <property type="molecule type" value="Genomic_DNA"/>
</dbReference>
<keyword evidence="2" id="KW-0813">Transport</keyword>
<dbReference type="GO" id="GO:0045454">
    <property type="term" value="P:cell redox homeostasis"/>
    <property type="evidence" value="ECO:0007669"/>
    <property type="project" value="TreeGrafter"/>
</dbReference>
<dbReference type="PROSITE" id="PS00194">
    <property type="entry name" value="THIOREDOXIN_1"/>
    <property type="match status" value="1"/>
</dbReference>
<keyword evidence="3" id="KW-0479">Metal-binding</keyword>
<name>A0A5M8FMD3_9GAMM</name>
<evidence type="ECO:0000313" key="9">
    <source>
        <dbReference type="EMBL" id="KAA6185654.1"/>
    </source>
</evidence>
<dbReference type="CDD" id="cd02947">
    <property type="entry name" value="TRX_family"/>
    <property type="match status" value="1"/>
</dbReference>
<dbReference type="InterPro" id="IPR005746">
    <property type="entry name" value="Thioredoxin"/>
</dbReference>
<keyword evidence="10" id="KW-1185">Reference proteome</keyword>
<dbReference type="PROSITE" id="PS51352">
    <property type="entry name" value="THIOREDOXIN_2"/>
    <property type="match status" value="1"/>
</dbReference>
<evidence type="ECO:0000256" key="5">
    <source>
        <dbReference type="ARBA" id="ARBA00023157"/>
    </source>
</evidence>
<dbReference type="NCBIfam" id="TIGR01068">
    <property type="entry name" value="thioredoxin"/>
    <property type="match status" value="1"/>
</dbReference>
<dbReference type="PANTHER" id="PTHR45663:SF11">
    <property type="entry name" value="GEO12009P1"/>
    <property type="match status" value="1"/>
</dbReference>
<accession>A0A5M8FMD3</accession>
<dbReference type="InterPro" id="IPR049299">
    <property type="entry name" value="Thio2_N"/>
</dbReference>
<dbReference type="Pfam" id="PF21352">
    <property type="entry name" value="Zn_ribbon_Thio2"/>
    <property type="match status" value="1"/>
</dbReference>
<organism evidence="9 10">
    <name type="scientific">Thiohalocapsa marina</name>
    <dbReference type="NCBI Taxonomy" id="424902"/>
    <lineage>
        <taxon>Bacteria</taxon>
        <taxon>Pseudomonadati</taxon>
        <taxon>Pseudomonadota</taxon>
        <taxon>Gammaproteobacteria</taxon>
        <taxon>Chromatiales</taxon>
        <taxon>Chromatiaceae</taxon>
        <taxon>Thiohalocapsa</taxon>
    </lineage>
</organism>
<keyword evidence="6" id="KW-0676">Redox-active center</keyword>
<evidence type="ECO:0000256" key="7">
    <source>
        <dbReference type="NCBIfam" id="TIGR01068"/>
    </source>
</evidence>
<dbReference type="Gene3D" id="3.40.30.10">
    <property type="entry name" value="Glutaredoxin"/>
    <property type="match status" value="1"/>
</dbReference>
<dbReference type="Pfam" id="PF00085">
    <property type="entry name" value="Thioredoxin"/>
    <property type="match status" value="1"/>
</dbReference>
<evidence type="ECO:0000259" key="8">
    <source>
        <dbReference type="PROSITE" id="PS51352"/>
    </source>
</evidence>
<dbReference type="GO" id="GO:0015035">
    <property type="term" value="F:protein-disulfide reductase activity"/>
    <property type="evidence" value="ECO:0007669"/>
    <property type="project" value="UniProtKB-UniRule"/>
</dbReference>
<dbReference type="InterPro" id="IPR017937">
    <property type="entry name" value="Thioredoxin_CS"/>
</dbReference>
<keyword evidence="4" id="KW-0249">Electron transport</keyword>
<dbReference type="FunFam" id="3.40.30.10:FF:000001">
    <property type="entry name" value="Thioredoxin"/>
    <property type="match status" value="1"/>
</dbReference>
<comment type="caution">
    <text evidence="9">The sequence shown here is derived from an EMBL/GenBank/DDBJ whole genome shotgun (WGS) entry which is preliminary data.</text>
</comment>
<keyword evidence="5" id="KW-1015">Disulfide bond</keyword>
<dbReference type="PANTHER" id="PTHR45663">
    <property type="entry name" value="GEO12009P1"/>
    <property type="match status" value="1"/>
</dbReference>
<evidence type="ECO:0000256" key="2">
    <source>
        <dbReference type="ARBA" id="ARBA00022448"/>
    </source>
</evidence>
<dbReference type="SUPFAM" id="SSF52833">
    <property type="entry name" value="Thioredoxin-like"/>
    <property type="match status" value="1"/>
</dbReference>
<proteinExistence type="inferred from homology"/>